<reference evidence="6" key="1">
    <citation type="submission" date="2016-04" db="EMBL/GenBank/DDBJ databases">
        <authorList>
            <person name="Nguyen H.D."/>
            <person name="Samba Siva P."/>
            <person name="Cullis J."/>
            <person name="Levesque C.A."/>
            <person name="Hambleton S."/>
        </authorList>
    </citation>
    <scope>NUCLEOTIDE SEQUENCE</scope>
    <source>
        <strain evidence="6">DAOMC 236416</strain>
    </source>
</reference>
<evidence type="ECO:0000313" key="6">
    <source>
        <dbReference type="EMBL" id="KAE8258757.1"/>
    </source>
</evidence>
<evidence type="ECO:0000256" key="1">
    <source>
        <dbReference type="ARBA" id="ARBA00001974"/>
    </source>
</evidence>
<dbReference type="InterPro" id="IPR036318">
    <property type="entry name" value="FAD-bd_PCMH-like_sf"/>
</dbReference>
<dbReference type="PANTHER" id="PTHR42973:SF39">
    <property type="entry name" value="FAD-BINDING PCMH-TYPE DOMAIN-CONTAINING PROTEIN"/>
    <property type="match status" value="1"/>
</dbReference>
<dbReference type="GO" id="GO:0071949">
    <property type="term" value="F:FAD binding"/>
    <property type="evidence" value="ECO:0007669"/>
    <property type="project" value="InterPro"/>
</dbReference>
<protein>
    <submittedName>
        <fullName evidence="6">Uncharacterized protein</fullName>
    </submittedName>
</protein>
<dbReference type="InterPro" id="IPR016169">
    <property type="entry name" value="FAD-bd_PCMH_sub2"/>
</dbReference>
<sequence>MPSILRKTFAAAVAVGLLFFATANALPENHRSARLEKNVGGILRRCVQGALNGVDVNARIVTPDLDTYTDARTGENIQDKQLPAMIAYVIDASEVPRLIRCARASQINPVPRTGGHHFLAYSSLNNSLVIDISHLNKVTVSTDTKTVNVQAGARLGQLYLALDKYGLTFPGGICPTVGISGYLSSGGFNMQQRALGLAADYVTAATVVTADGRIIKVSPSANADLFWAVRGGGGGTYGIIIEWTLSTMAFPPATMLSLRWTGVTDNDLRYNLARQFFAWGPSTDKNLTSQINVHRDNVEVLGWYYGGNVDQISALVNASGLLTIKAPDAVSIAGNCTVDQARLFGYAAYDCSPTIDRSLINQPEDPFLPIPLPSGNGTYPQFKYRETSAEPGLAISAWPRFKRMSKSFFVQKEKPISNTDLKTITDLIGAQSEASQVWGEWHAWNITSGPNPDNAFAWRAQAASHLEFTVHGSDDAIQQHANKDFLDQVENVLRPALGPASYSGYSDDTMTVSPVLSYFGSNVCRLSKIKSKYDYSNVFQNPGTIPTYVPGC</sequence>
<name>A0A177TG33_9BASI</name>
<evidence type="ECO:0000256" key="5">
    <source>
        <dbReference type="ARBA" id="ARBA00023002"/>
    </source>
</evidence>
<keyword evidence="3" id="KW-0285">Flavoprotein</keyword>
<dbReference type="SUPFAM" id="SSF56176">
    <property type="entry name" value="FAD-binding/transporter-associated domain-like"/>
    <property type="match status" value="1"/>
</dbReference>
<evidence type="ECO:0000256" key="4">
    <source>
        <dbReference type="ARBA" id="ARBA00022827"/>
    </source>
</evidence>
<dbReference type="EMBL" id="LWDF02000058">
    <property type="protein sequence ID" value="KAE8258757.1"/>
    <property type="molecule type" value="Genomic_DNA"/>
</dbReference>
<comment type="similarity">
    <text evidence="2">Belongs to the oxygen-dependent FAD-linked oxidoreductase family.</text>
</comment>
<gene>
    <name evidence="6" type="ORF">A4X13_0g1466</name>
</gene>
<dbReference type="AlphaFoldDB" id="A0A177TG33"/>
<proteinExistence type="inferred from homology"/>
<keyword evidence="5" id="KW-0560">Oxidoreductase</keyword>
<comment type="cofactor">
    <cofactor evidence="1">
        <name>FAD</name>
        <dbReference type="ChEBI" id="CHEBI:57692"/>
    </cofactor>
</comment>
<dbReference type="PANTHER" id="PTHR42973">
    <property type="entry name" value="BINDING OXIDOREDUCTASE, PUTATIVE (AFU_ORTHOLOGUE AFUA_1G17690)-RELATED"/>
    <property type="match status" value="1"/>
</dbReference>
<dbReference type="GO" id="GO:0016491">
    <property type="term" value="F:oxidoreductase activity"/>
    <property type="evidence" value="ECO:0007669"/>
    <property type="project" value="UniProtKB-KW"/>
</dbReference>
<dbReference type="Pfam" id="PF01565">
    <property type="entry name" value="FAD_binding_4"/>
    <property type="match status" value="1"/>
</dbReference>
<dbReference type="InterPro" id="IPR016166">
    <property type="entry name" value="FAD-bd_PCMH"/>
</dbReference>
<dbReference type="Proteomes" id="UP000077521">
    <property type="component" value="Unassembled WGS sequence"/>
</dbReference>
<dbReference type="InterPro" id="IPR006094">
    <property type="entry name" value="Oxid_FAD_bind_N"/>
</dbReference>
<evidence type="ECO:0000313" key="7">
    <source>
        <dbReference type="Proteomes" id="UP000077521"/>
    </source>
</evidence>
<dbReference type="InterPro" id="IPR012951">
    <property type="entry name" value="BBE"/>
</dbReference>
<evidence type="ECO:0000256" key="2">
    <source>
        <dbReference type="ARBA" id="ARBA00005466"/>
    </source>
</evidence>
<accession>A0A177TG33</accession>
<dbReference type="Pfam" id="PF08031">
    <property type="entry name" value="BBE"/>
    <property type="match status" value="1"/>
</dbReference>
<dbReference type="InterPro" id="IPR050416">
    <property type="entry name" value="FAD-linked_Oxidoreductase"/>
</dbReference>
<dbReference type="Gene3D" id="3.30.465.10">
    <property type="match status" value="2"/>
</dbReference>
<dbReference type="PROSITE" id="PS51387">
    <property type="entry name" value="FAD_PCMH"/>
    <property type="match status" value="1"/>
</dbReference>
<comment type="caution">
    <text evidence="6">The sequence shown here is derived from an EMBL/GenBank/DDBJ whole genome shotgun (WGS) entry which is preliminary data.</text>
</comment>
<reference evidence="6" key="2">
    <citation type="journal article" date="2019" name="IMA Fungus">
        <title>Genome sequencing and comparison of five Tilletia species to identify candidate genes for the detection of regulated species infecting wheat.</title>
        <authorList>
            <person name="Nguyen H.D.T."/>
            <person name="Sultana T."/>
            <person name="Kesanakurti P."/>
            <person name="Hambleton S."/>
        </authorList>
    </citation>
    <scope>NUCLEOTIDE SEQUENCE</scope>
    <source>
        <strain evidence="6">DAOMC 236416</strain>
    </source>
</reference>
<keyword evidence="7" id="KW-1185">Reference proteome</keyword>
<keyword evidence="4" id="KW-0274">FAD</keyword>
<evidence type="ECO:0000256" key="3">
    <source>
        <dbReference type="ARBA" id="ARBA00022630"/>
    </source>
</evidence>
<organism evidence="6 7">
    <name type="scientific">Tilletia indica</name>
    <dbReference type="NCBI Taxonomy" id="43049"/>
    <lineage>
        <taxon>Eukaryota</taxon>
        <taxon>Fungi</taxon>
        <taxon>Dikarya</taxon>
        <taxon>Basidiomycota</taxon>
        <taxon>Ustilaginomycotina</taxon>
        <taxon>Exobasidiomycetes</taxon>
        <taxon>Tilletiales</taxon>
        <taxon>Tilletiaceae</taxon>
        <taxon>Tilletia</taxon>
    </lineage>
</organism>